<evidence type="ECO:0000256" key="2">
    <source>
        <dbReference type="ARBA" id="ARBA00022801"/>
    </source>
</evidence>
<dbReference type="Gene3D" id="3.10.129.10">
    <property type="entry name" value="Hotdog Thioesterase"/>
    <property type="match status" value="1"/>
</dbReference>
<proteinExistence type="inferred from homology"/>
<dbReference type="PANTHER" id="PTHR21660:SF1">
    <property type="entry name" value="ACYL-COENZYME A THIOESTERASE 13"/>
    <property type="match status" value="1"/>
</dbReference>
<dbReference type="Pfam" id="PF03061">
    <property type="entry name" value="4HBT"/>
    <property type="match status" value="1"/>
</dbReference>
<feature type="domain" description="Thioesterase" evidence="3">
    <location>
        <begin position="47"/>
        <end position="122"/>
    </location>
</feature>
<dbReference type="InterPro" id="IPR029069">
    <property type="entry name" value="HotDog_dom_sf"/>
</dbReference>
<dbReference type="GO" id="GO:0047617">
    <property type="term" value="F:fatty acyl-CoA hydrolase activity"/>
    <property type="evidence" value="ECO:0007669"/>
    <property type="project" value="InterPro"/>
</dbReference>
<dbReference type="CDD" id="cd03443">
    <property type="entry name" value="PaaI_thioesterase"/>
    <property type="match status" value="1"/>
</dbReference>
<dbReference type="InterPro" id="IPR006683">
    <property type="entry name" value="Thioestr_dom"/>
</dbReference>
<gene>
    <name evidence="4" type="ORF">FX987_04588</name>
</gene>
<evidence type="ECO:0000256" key="1">
    <source>
        <dbReference type="ARBA" id="ARBA00008324"/>
    </source>
</evidence>
<dbReference type="SUPFAM" id="SSF54637">
    <property type="entry name" value="Thioesterase/thiol ester dehydrase-isomerase"/>
    <property type="match status" value="1"/>
</dbReference>
<keyword evidence="5" id="KW-1185">Reference proteome</keyword>
<comment type="similarity">
    <text evidence="1">Belongs to the thioesterase PaaI family.</text>
</comment>
<evidence type="ECO:0000259" key="3">
    <source>
        <dbReference type="Pfam" id="PF03061"/>
    </source>
</evidence>
<dbReference type="Proteomes" id="UP000509761">
    <property type="component" value="Chromosome"/>
</dbReference>
<evidence type="ECO:0000313" key="4">
    <source>
        <dbReference type="EMBL" id="QKS26772.1"/>
    </source>
</evidence>
<dbReference type="EC" id="3.1.2.-" evidence="4"/>
<evidence type="ECO:0000313" key="5">
    <source>
        <dbReference type="Proteomes" id="UP000509761"/>
    </source>
</evidence>
<dbReference type="EMBL" id="CP054580">
    <property type="protein sequence ID" value="QKS26772.1"/>
    <property type="molecule type" value="Genomic_DNA"/>
</dbReference>
<dbReference type="RefSeq" id="WP_174788448.1">
    <property type="nucleotide sequence ID" value="NZ_CP054580.1"/>
</dbReference>
<name>A0AAP9T274_9GAMM</name>
<keyword evidence="2 4" id="KW-0378">Hydrolase</keyword>
<dbReference type="AlphaFoldDB" id="A0AAP9T274"/>
<dbReference type="InterPro" id="IPR039298">
    <property type="entry name" value="ACOT13"/>
</dbReference>
<sequence>MAWTTDNEKMWNLTNPFRQHWEIGIEWVKDERAEISMPINENLLQAYGMVHGGIYCVLIDSVLGTAVRGGYGFDTKPVTTDLNVTFLRSTGIGTLYATAEVIKAGRKIAVGRGEVRDAEGRMLAVGRGSFLVSISE</sequence>
<reference evidence="4 5" key="1">
    <citation type="submission" date="2019-12" db="EMBL/GenBank/DDBJ databases">
        <title>Genome sequencing and assembly of endphytes of Porphyra tenera.</title>
        <authorList>
            <person name="Park J.M."/>
            <person name="Shin R."/>
            <person name="Jo S.H."/>
        </authorList>
    </citation>
    <scope>NUCLEOTIDE SEQUENCE [LARGE SCALE GENOMIC DNA]</scope>
    <source>
        <strain evidence="4 5">GPM3</strain>
    </source>
</reference>
<protein>
    <submittedName>
        <fullName evidence="4">Esterase</fullName>
        <ecNumber evidence="4">3.1.2.-</ecNumber>
    </submittedName>
</protein>
<dbReference type="PANTHER" id="PTHR21660">
    <property type="entry name" value="THIOESTERASE SUPERFAMILY MEMBER-RELATED"/>
    <property type="match status" value="1"/>
</dbReference>
<accession>A0AAP9T274</accession>
<dbReference type="NCBIfam" id="TIGR00369">
    <property type="entry name" value="unchar_dom_1"/>
    <property type="match status" value="1"/>
</dbReference>
<dbReference type="InterPro" id="IPR003736">
    <property type="entry name" value="PAAI_dom"/>
</dbReference>
<organism evidence="4 5">
    <name type="scientific">Vreelandella titanicae</name>
    <dbReference type="NCBI Taxonomy" id="664683"/>
    <lineage>
        <taxon>Bacteria</taxon>
        <taxon>Pseudomonadati</taxon>
        <taxon>Pseudomonadota</taxon>
        <taxon>Gammaproteobacteria</taxon>
        <taxon>Oceanospirillales</taxon>
        <taxon>Halomonadaceae</taxon>
        <taxon>Vreelandella</taxon>
    </lineage>
</organism>